<accession>A0A2N7AU03</accession>
<evidence type="ECO:0000313" key="2">
    <source>
        <dbReference type="Proteomes" id="UP000235649"/>
    </source>
</evidence>
<dbReference type="AlphaFoldDB" id="A0A2N7AU03"/>
<keyword evidence="2" id="KW-1185">Reference proteome</keyword>
<sequence length="80" mass="9357">MKTILNVTKDNDTISVHVDRDVTTEELEYGLINVMYHLIIRDIKARGMRLSKNNFNQVNNRYGEAIKSHTGVMWDLIHKK</sequence>
<gene>
    <name evidence="1" type="ORF">CBP76_07190</name>
</gene>
<dbReference type="Proteomes" id="UP000235649">
    <property type="component" value="Unassembled WGS sequence"/>
</dbReference>
<organism evidence="1 2">
    <name type="scientific">Companilactobacillus nuruki</name>
    <dbReference type="NCBI Taxonomy" id="1993540"/>
    <lineage>
        <taxon>Bacteria</taxon>
        <taxon>Bacillati</taxon>
        <taxon>Bacillota</taxon>
        <taxon>Bacilli</taxon>
        <taxon>Lactobacillales</taxon>
        <taxon>Lactobacillaceae</taxon>
        <taxon>Companilactobacillus</taxon>
    </lineage>
</organism>
<comment type="caution">
    <text evidence="1">The sequence shown here is derived from an EMBL/GenBank/DDBJ whole genome shotgun (WGS) entry which is preliminary data.</text>
</comment>
<protein>
    <submittedName>
        <fullName evidence="1">Uncharacterized protein</fullName>
    </submittedName>
</protein>
<proteinExistence type="predicted"/>
<reference evidence="1 2" key="1">
    <citation type="submission" date="2017-05" db="EMBL/GenBank/DDBJ databases">
        <title>Lactobacillus nurukis nov., sp. nov., isolated from nuruk.</title>
        <authorList>
            <person name="Kim S.-J."/>
        </authorList>
    </citation>
    <scope>NUCLEOTIDE SEQUENCE [LARGE SCALE GENOMIC DNA]</scope>
    <source>
        <strain evidence="1 2">SYF10-1a</strain>
    </source>
</reference>
<dbReference type="EMBL" id="NIPR01000022">
    <property type="protein sequence ID" value="PMD70269.1"/>
    <property type="molecule type" value="Genomic_DNA"/>
</dbReference>
<name>A0A2N7AU03_9LACO</name>
<evidence type="ECO:0000313" key="1">
    <source>
        <dbReference type="EMBL" id="PMD70269.1"/>
    </source>
</evidence>